<organism evidence="2 3">
    <name type="scientific">Phreatobacter stygius</name>
    <dbReference type="NCBI Taxonomy" id="1940610"/>
    <lineage>
        <taxon>Bacteria</taxon>
        <taxon>Pseudomonadati</taxon>
        <taxon>Pseudomonadota</taxon>
        <taxon>Alphaproteobacteria</taxon>
        <taxon>Hyphomicrobiales</taxon>
        <taxon>Phreatobacteraceae</taxon>
        <taxon>Phreatobacter</taxon>
    </lineage>
</organism>
<feature type="chain" id="PRO_5020409587" evidence="1">
    <location>
        <begin position="22"/>
        <end position="244"/>
    </location>
</feature>
<keyword evidence="1" id="KW-0732">Signal</keyword>
<keyword evidence="3" id="KW-1185">Reference proteome</keyword>
<reference evidence="2 3" key="1">
    <citation type="submission" date="2019-04" db="EMBL/GenBank/DDBJ databases">
        <title>Phreatobacter aquaticus sp. nov.</title>
        <authorList>
            <person name="Choi A."/>
        </authorList>
    </citation>
    <scope>NUCLEOTIDE SEQUENCE [LARGE SCALE GENOMIC DNA]</scope>
    <source>
        <strain evidence="2 3">KCTC 52518</strain>
    </source>
</reference>
<name>A0A4D7AUL8_9HYPH</name>
<sequence>MKSLAAAFGLLTLWLAAPALGQTQGLPRQAEIAEDYATYLCPTEAAARQMLVDYLKHNRMEAGYRATGCRARLEPTGPIRIVQVVERHAIDEFGKPTTYMLYRGTTRDGQAVTGLVNEQGNNQHPRTPFARWLAVNAPNGALTIAARDRRGHVCPDPAAAMKVVAAIAEAKRRSAPVARQQAALTAALRTNGCSAASGAYRVTALHRNEGIDVGFEADEDWTALSATDPRDRTVGLVYDASVYR</sequence>
<dbReference type="KEGG" id="pstg:E8M01_03380"/>
<accession>A0A4D7AUL8</accession>
<protein>
    <submittedName>
        <fullName evidence="2">Uncharacterized protein</fullName>
    </submittedName>
</protein>
<proteinExistence type="predicted"/>
<dbReference type="RefSeq" id="WP_136958819.1">
    <property type="nucleotide sequence ID" value="NZ_CP039690.1"/>
</dbReference>
<dbReference type="Proteomes" id="UP000298781">
    <property type="component" value="Chromosome"/>
</dbReference>
<evidence type="ECO:0000313" key="3">
    <source>
        <dbReference type="Proteomes" id="UP000298781"/>
    </source>
</evidence>
<feature type="signal peptide" evidence="1">
    <location>
        <begin position="1"/>
        <end position="21"/>
    </location>
</feature>
<dbReference type="EMBL" id="CP039690">
    <property type="protein sequence ID" value="QCI63361.1"/>
    <property type="molecule type" value="Genomic_DNA"/>
</dbReference>
<dbReference type="OrthoDB" id="7445862at2"/>
<evidence type="ECO:0000256" key="1">
    <source>
        <dbReference type="SAM" id="SignalP"/>
    </source>
</evidence>
<evidence type="ECO:0000313" key="2">
    <source>
        <dbReference type="EMBL" id="QCI63361.1"/>
    </source>
</evidence>
<dbReference type="AlphaFoldDB" id="A0A4D7AUL8"/>
<gene>
    <name evidence="2" type="ORF">E8M01_03380</name>
</gene>